<dbReference type="EMBL" id="FP340277">
    <property type="protein sequence ID" value="CAZ15835.1"/>
    <property type="molecule type" value="Genomic_DNA"/>
</dbReference>
<proteinExistence type="predicted"/>
<evidence type="ECO:0008006" key="3">
    <source>
        <dbReference type="Google" id="ProtNLM"/>
    </source>
</evidence>
<dbReference type="InterPro" id="IPR022191">
    <property type="entry name" value="DUF3717"/>
</dbReference>
<dbReference type="KEGG" id="xal:XALr_3248"/>
<sequence>MRVFNIAEIEFAINYWRTRIVPDDGALMCAPALSLLQLYGHMIFDRIEAVPESELDAEQGVALSVALYQHELPL</sequence>
<reference evidence="2" key="1">
    <citation type="journal article" date="2009" name="BMC Genomics">
        <title>The complete genome sequence of Xanthomonas albilineans provides new insights into the reductive genome evolution of the xylem-limited Xanthomonadaceae.</title>
        <authorList>
            <person name="Pieretti I."/>
            <person name="Royer M."/>
            <person name="Barbe V."/>
            <person name="Carrere S."/>
            <person name="Koebnik R."/>
            <person name="Cociancich S."/>
            <person name="Couloux A."/>
            <person name="Darrasse A."/>
            <person name="Gouzy J."/>
            <person name="Jacques M.A."/>
            <person name="Lauber E."/>
            <person name="Manceau C."/>
            <person name="Mangenot S."/>
            <person name="Poussier S."/>
            <person name="Segurens B."/>
            <person name="Szurek B."/>
            <person name="Verdier V."/>
            <person name="Arlat M."/>
            <person name="Rott P."/>
        </authorList>
    </citation>
    <scope>NUCLEOTIDE SEQUENCE [LARGE SCALE GENOMIC DNA]</scope>
    <source>
        <strain evidence="2">GPE PC73 / CFBP 7063</strain>
        <plasmid evidence="2">Plasmid plasmIII</plasmid>
    </source>
</reference>
<keyword evidence="2" id="KW-1185">Reference proteome</keyword>
<dbReference type="OrthoDB" id="9033822at2"/>
<accession>D6CK64</accession>
<keyword evidence="1" id="KW-0614">Plasmid</keyword>
<dbReference type="Pfam" id="PF12512">
    <property type="entry name" value="DUF3717"/>
    <property type="match status" value="1"/>
</dbReference>
<geneLocation type="plasmid" evidence="1 2">
    <name>plasmIII</name>
</geneLocation>
<name>D6CK64_XANAP</name>
<protein>
    <recommendedName>
        <fullName evidence="3">DUF3717 domain-containing protein</fullName>
    </recommendedName>
</protein>
<dbReference type="AlphaFoldDB" id="D6CK64"/>
<evidence type="ECO:0000313" key="1">
    <source>
        <dbReference type="EMBL" id="CAZ15835.1"/>
    </source>
</evidence>
<dbReference type="Proteomes" id="UP000001890">
    <property type="component" value="Plasmid plasmIII"/>
</dbReference>
<gene>
    <name evidence="1" type="ordered locus">XALr_3248</name>
</gene>
<evidence type="ECO:0000313" key="2">
    <source>
        <dbReference type="Proteomes" id="UP000001890"/>
    </source>
</evidence>
<organism evidence="2">
    <name type="scientific">Xanthomonas albilineans (strain GPE PC73 / CFBP 7063)</name>
    <dbReference type="NCBI Taxonomy" id="380358"/>
    <lineage>
        <taxon>Bacteria</taxon>
        <taxon>Pseudomonadati</taxon>
        <taxon>Pseudomonadota</taxon>
        <taxon>Gammaproteobacteria</taxon>
        <taxon>Lysobacterales</taxon>
        <taxon>Lysobacteraceae</taxon>
        <taxon>Xanthomonas</taxon>
    </lineage>
</organism>